<protein>
    <submittedName>
        <fullName evidence="2">Uncharacterized protein</fullName>
    </submittedName>
</protein>
<feature type="signal peptide" evidence="1">
    <location>
        <begin position="1"/>
        <end position="26"/>
    </location>
</feature>
<feature type="chain" id="PRO_5002111413" evidence="1">
    <location>
        <begin position="27"/>
        <end position="63"/>
    </location>
</feature>
<evidence type="ECO:0000256" key="1">
    <source>
        <dbReference type="SAM" id="SignalP"/>
    </source>
</evidence>
<accession>A0A0B7A103</accession>
<reference evidence="2" key="1">
    <citation type="submission" date="2014-12" db="EMBL/GenBank/DDBJ databases">
        <title>Insight into the proteome of Arion vulgaris.</title>
        <authorList>
            <person name="Aradska J."/>
            <person name="Bulat T."/>
            <person name="Smidak R."/>
            <person name="Sarate P."/>
            <person name="Gangsoo J."/>
            <person name="Sialana F."/>
            <person name="Bilban M."/>
            <person name="Lubec G."/>
        </authorList>
    </citation>
    <scope>NUCLEOTIDE SEQUENCE</scope>
    <source>
        <tissue evidence="2">Skin</tissue>
    </source>
</reference>
<gene>
    <name evidence="2" type="primary">ORF88292</name>
</gene>
<proteinExistence type="predicted"/>
<dbReference type="EMBL" id="HACG01026926">
    <property type="protein sequence ID" value="CEK73791.1"/>
    <property type="molecule type" value="Transcribed_RNA"/>
</dbReference>
<name>A0A0B7A103_9EUPU</name>
<evidence type="ECO:0000313" key="2">
    <source>
        <dbReference type="EMBL" id="CEK73791.1"/>
    </source>
</evidence>
<feature type="non-terminal residue" evidence="2">
    <location>
        <position position="1"/>
    </location>
</feature>
<organism evidence="2">
    <name type="scientific">Arion vulgaris</name>
    <dbReference type="NCBI Taxonomy" id="1028688"/>
    <lineage>
        <taxon>Eukaryota</taxon>
        <taxon>Metazoa</taxon>
        <taxon>Spiralia</taxon>
        <taxon>Lophotrochozoa</taxon>
        <taxon>Mollusca</taxon>
        <taxon>Gastropoda</taxon>
        <taxon>Heterobranchia</taxon>
        <taxon>Euthyneura</taxon>
        <taxon>Panpulmonata</taxon>
        <taxon>Eupulmonata</taxon>
        <taxon>Stylommatophora</taxon>
        <taxon>Helicina</taxon>
        <taxon>Arionoidea</taxon>
        <taxon>Arionidae</taxon>
        <taxon>Arion</taxon>
    </lineage>
</organism>
<dbReference type="AlphaFoldDB" id="A0A0B7A103"/>
<keyword evidence="1" id="KW-0732">Signal</keyword>
<sequence length="63" mass="7382">IHFLAWSHLICVLLLLEYIYIKEVFGISLGCFPSYGKCNDLNCKRRLKILQKMARETACVYEL</sequence>